<evidence type="ECO:0000313" key="4">
    <source>
        <dbReference type="Proteomes" id="UP001476950"/>
    </source>
</evidence>
<dbReference type="EMBL" id="JAMPLM010000014">
    <property type="protein sequence ID" value="MEP1060027.1"/>
    <property type="molecule type" value="Genomic_DNA"/>
</dbReference>
<dbReference type="SUPFAM" id="SSF50044">
    <property type="entry name" value="SH3-domain"/>
    <property type="match status" value="1"/>
</dbReference>
<organism evidence="3 4">
    <name type="scientific">Stenomitos frigidus AS-A4</name>
    <dbReference type="NCBI Taxonomy" id="2933935"/>
    <lineage>
        <taxon>Bacteria</taxon>
        <taxon>Bacillati</taxon>
        <taxon>Cyanobacteriota</taxon>
        <taxon>Cyanophyceae</taxon>
        <taxon>Leptolyngbyales</taxon>
        <taxon>Leptolyngbyaceae</taxon>
        <taxon>Stenomitos</taxon>
    </lineage>
</organism>
<evidence type="ECO:0000256" key="1">
    <source>
        <dbReference type="SAM" id="MobiDB-lite"/>
    </source>
</evidence>
<dbReference type="RefSeq" id="WP_190447025.1">
    <property type="nucleotide sequence ID" value="NZ_JAMPLM010000014.1"/>
</dbReference>
<dbReference type="PROSITE" id="PS51781">
    <property type="entry name" value="SH3B"/>
    <property type="match status" value="1"/>
</dbReference>
<gene>
    <name evidence="3" type="ORF">NDI38_16445</name>
</gene>
<dbReference type="InterPro" id="IPR003646">
    <property type="entry name" value="SH3-like_bac-type"/>
</dbReference>
<feature type="compositionally biased region" description="Low complexity" evidence="1">
    <location>
        <begin position="44"/>
        <end position="71"/>
    </location>
</feature>
<dbReference type="SMART" id="SM00287">
    <property type="entry name" value="SH3b"/>
    <property type="match status" value="1"/>
</dbReference>
<evidence type="ECO:0000313" key="3">
    <source>
        <dbReference type="EMBL" id="MEP1060027.1"/>
    </source>
</evidence>
<feature type="region of interest" description="Disordered" evidence="1">
    <location>
        <begin position="42"/>
        <end position="87"/>
    </location>
</feature>
<dbReference type="InterPro" id="IPR036028">
    <property type="entry name" value="SH3-like_dom_sf"/>
</dbReference>
<dbReference type="Pfam" id="PF08239">
    <property type="entry name" value="SH3_3"/>
    <property type="match status" value="1"/>
</dbReference>
<dbReference type="Gene3D" id="2.30.30.40">
    <property type="entry name" value="SH3 Domains"/>
    <property type="match status" value="1"/>
</dbReference>
<sequence>MSWGNLTKLLSGVLLAIALIVSGCFFAAQHVIAQFTAPPPKPTFPNDNPGAKAKLQPTAAAKPATKSSPKPSVTPSPSPQPTEAAGYRARITLSQGLNLRESASQDSARIGGVAVNTRITVLEDSSDGEWQRVRLEESGREGWVKAGYTERINP</sequence>
<name>A0ABV0KL99_9CYAN</name>
<accession>A0ABV0KL99</accession>
<comment type="caution">
    <text evidence="3">The sequence shown here is derived from an EMBL/GenBank/DDBJ whole genome shotgun (WGS) entry which is preliminary data.</text>
</comment>
<evidence type="ECO:0000259" key="2">
    <source>
        <dbReference type="PROSITE" id="PS51781"/>
    </source>
</evidence>
<feature type="domain" description="SH3b" evidence="2">
    <location>
        <begin position="86"/>
        <end position="153"/>
    </location>
</feature>
<dbReference type="Proteomes" id="UP001476950">
    <property type="component" value="Unassembled WGS sequence"/>
</dbReference>
<reference evidence="3 4" key="1">
    <citation type="submission" date="2022-04" db="EMBL/GenBank/DDBJ databases">
        <title>Positive selection, recombination, and allopatry shape intraspecific diversity of widespread and dominant cyanobacteria.</title>
        <authorList>
            <person name="Wei J."/>
            <person name="Shu W."/>
            <person name="Hu C."/>
        </authorList>
    </citation>
    <scope>NUCLEOTIDE SEQUENCE [LARGE SCALE GENOMIC DNA]</scope>
    <source>
        <strain evidence="3 4">AS-A4</strain>
    </source>
</reference>
<keyword evidence="4" id="KW-1185">Reference proteome</keyword>
<proteinExistence type="predicted"/>
<protein>
    <submittedName>
        <fullName evidence="3">SH3 domain-containing protein</fullName>
    </submittedName>
</protein>